<protein>
    <submittedName>
        <fullName evidence="5">NADP-dependent phosphogluconate dehydrogenase</fullName>
        <ecNumber evidence="5">1.1.1.44</ecNumber>
    </submittedName>
</protein>
<dbReference type="Proteomes" id="UP000309676">
    <property type="component" value="Unassembled WGS sequence"/>
</dbReference>
<keyword evidence="2 5" id="KW-0560">Oxidoreductase</keyword>
<evidence type="ECO:0000313" key="6">
    <source>
        <dbReference type="Proteomes" id="UP000309676"/>
    </source>
</evidence>
<evidence type="ECO:0000256" key="1">
    <source>
        <dbReference type="ARBA" id="ARBA00008419"/>
    </source>
</evidence>
<dbReference type="SUPFAM" id="SSF48179">
    <property type="entry name" value="6-phosphogluconate dehydrogenase C-terminal domain-like"/>
    <property type="match status" value="1"/>
</dbReference>
<dbReference type="Pfam" id="PF00393">
    <property type="entry name" value="6PGD"/>
    <property type="match status" value="1"/>
</dbReference>
<dbReference type="EC" id="1.1.1.44" evidence="5"/>
<dbReference type="EMBL" id="VCIW01000003">
    <property type="protein sequence ID" value="TLS52860.1"/>
    <property type="molecule type" value="Genomic_DNA"/>
</dbReference>
<accession>A0A5R9GFD3</accession>
<keyword evidence="6" id="KW-1185">Reference proteome</keyword>
<dbReference type="GO" id="GO:0019521">
    <property type="term" value="P:D-gluconate metabolic process"/>
    <property type="evidence" value="ECO:0007669"/>
    <property type="project" value="UniProtKB-KW"/>
</dbReference>
<evidence type="ECO:0000313" key="5">
    <source>
        <dbReference type="EMBL" id="TLS52860.1"/>
    </source>
</evidence>
<proteinExistence type="inferred from homology"/>
<keyword evidence="3" id="KW-0311">Gluconate utilization</keyword>
<feature type="non-terminal residue" evidence="5">
    <location>
        <position position="1"/>
    </location>
</feature>
<evidence type="ECO:0000256" key="2">
    <source>
        <dbReference type="ARBA" id="ARBA00023002"/>
    </source>
</evidence>
<dbReference type="FunFam" id="1.20.5.320:FF:000001">
    <property type="entry name" value="6-phosphogluconate dehydrogenase, decarboxylating"/>
    <property type="match status" value="1"/>
</dbReference>
<dbReference type="Gene3D" id="1.20.5.320">
    <property type="entry name" value="6-Phosphogluconate Dehydrogenase, domain 3"/>
    <property type="match status" value="1"/>
</dbReference>
<dbReference type="GO" id="GO:0006098">
    <property type="term" value="P:pentose-phosphate shunt"/>
    <property type="evidence" value="ECO:0007669"/>
    <property type="project" value="InterPro"/>
</dbReference>
<organism evidence="5 6">
    <name type="scientific">Paenibacillus antri</name>
    <dbReference type="NCBI Taxonomy" id="2582848"/>
    <lineage>
        <taxon>Bacteria</taxon>
        <taxon>Bacillati</taxon>
        <taxon>Bacillota</taxon>
        <taxon>Bacilli</taxon>
        <taxon>Bacillales</taxon>
        <taxon>Paenibacillaceae</taxon>
        <taxon>Paenibacillus</taxon>
    </lineage>
</organism>
<dbReference type="PANTHER" id="PTHR11811">
    <property type="entry name" value="6-PHOSPHOGLUCONATE DEHYDROGENASE"/>
    <property type="match status" value="1"/>
</dbReference>
<name>A0A5R9GFD3_9BACL</name>
<dbReference type="GO" id="GO:0004616">
    <property type="term" value="F:phosphogluconate dehydrogenase (decarboxylating) activity"/>
    <property type="evidence" value="ECO:0007669"/>
    <property type="project" value="UniProtKB-EC"/>
</dbReference>
<dbReference type="InterPro" id="IPR008927">
    <property type="entry name" value="6-PGluconate_DH-like_C_sf"/>
</dbReference>
<evidence type="ECO:0000256" key="3">
    <source>
        <dbReference type="ARBA" id="ARBA00023064"/>
    </source>
</evidence>
<sequence length="52" mass="6138">TPSFSSALAYYDSYRTERLPANLLQAQRDYFGAHTFERVDKDGTFHFEWMAE</sequence>
<comment type="similarity">
    <text evidence="1">Belongs to the 6-phosphogluconate dehydrogenase family.</text>
</comment>
<gene>
    <name evidence="5" type="ORF">FE782_05655</name>
</gene>
<dbReference type="InterPro" id="IPR006183">
    <property type="entry name" value="Pgluconate_DH"/>
</dbReference>
<feature type="domain" description="6-phosphogluconate dehydrogenase C-terminal" evidence="4">
    <location>
        <begin position="1"/>
        <end position="49"/>
    </location>
</feature>
<evidence type="ECO:0000259" key="4">
    <source>
        <dbReference type="Pfam" id="PF00393"/>
    </source>
</evidence>
<comment type="caution">
    <text evidence="5">The sequence shown here is derived from an EMBL/GenBank/DDBJ whole genome shotgun (WGS) entry which is preliminary data.</text>
</comment>
<dbReference type="InterPro" id="IPR006114">
    <property type="entry name" value="6PGDH_C"/>
</dbReference>
<reference evidence="5 6" key="1">
    <citation type="submission" date="2019-05" db="EMBL/GenBank/DDBJ databases">
        <authorList>
            <person name="Narsing Rao M.P."/>
            <person name="Li W.J."/>
        </authorList>
    </citation>
    <scope>NUCLEOTIDE SEQUENCE [LARGE SCALE GENOMIC DNA]</scope>
    <source>
        <strain evidence="5 6">SYSU_K30003</strain>
    </source>
</reference>
<dbReference type="AlphaFoldDB" id="A0A5R9GFD3"/>